<gene>
    <name evidence="2" type="primary">catD_2</name>
    <name evidence="2" type="ORF">NCTC11429_04875</name>
</gene>
<dbReference type="PANTHER" id="PTHR46331">
    <property type="entry name" value="VALACYCLOVIR HYDROLASE"/>
    <property type="match status" value="1"/>
</dbReference>
<proteinExistence type="predicted"/>
<dbReference type="InterPro" id="IPR029058">
    <property type="entry name" value="AB_hydrolase_fold"/>
</dbReference>
<reference evidence="2 3" key="1">
    <citation type="submission" date="2019-05" db="EMBL/GenBank/DDBJ databases">
        <authorList>
            <consortium name="Pathogen Informatics"/>
        </authorList>
    </citation>
    <scope>NUCLEOTIDE SEQUENCE [LARGE SCALE GENOMIC DNA]</scope>
    <source>
        <strain evidence="2 3">NCTC11429</strain>
    </source>
</reference>
<dbReference type="Proteomes" id="UP000308196">
    <property type="component" value="Chromosome"/>
</dbReference>
<feature type="domain" description="AB hydrolase-1" evidence="1">
    <location>
        <begin position="28"/>
        <end position="126"/>
    </location>
</feature>
<dbReference type="GO" id="GO:0047570">
    <property type="term" value="F:3-oxoadipate enol-lactonase activity"/>
    <property type="evidence" value="ECO:0007669"/>
    <property type="project" value="UniProtKB-EC"/>
</dbReference>
<dbReference type="AlphaFoldDB" id="A0A4U9W4J1"/>
<sequence length="261" mass="29320">MHALQPKMGYAPINGIKLYYEIYGNGRPLVLIHGGGSSGFSDFEETVRRLQDRYQLILPDMQNHGRSAHRTVPETFEQDVMDIISLLDHLSIGKASIFGFSNGATTALKLAALFPDKVDKLIAASGNTKRDGLIDGFFESMESSTIDAVPQFLKDNFLKLNPDPDKFKNMYEKDSQRMIHFQDFEQGVLAGIQCPVFLLGGDQDVVRTQHLASMHQEIPNCRLMILPANHGNYMMRDFFGNVDEVLIDFTLGQIKAFLDTE</sequence>
<dbReference type="PANTHER" id="PTHR46331:SF2">
    <property type="entry name" value="VALACYCLOVIR HYDROLASE"/>
    <property type="match status" value="1"/>
</dbReference>
<dbReference type="GeneID" id="78465439"/>
<dbReference type="SUPFAM" id="SSF53474">
    <property type="entry name" value="alpha/beta-Hydrolases"/>
    <property type="match status" value="1"/>
</dbReference>
<dbReference type="STRING" id="1123265.GCA_000686625_00212"/>
<dbReference type="Gene3D" id="3.40.50.1820">
    <property type="entry name" value="alpha/beta hydrolase"/>
    <property type="match status" value="1"/>
</dbReference>
<dbReference type="EMBL" id="LR590484">
    <property type="protein sequence ID" value="VTR53629.1"/>
    <property type="molecule type" value="Genomic_DNA"/>
</dbReference>
<evidence type="ECO:0000313" key="3">
    <source>
        <dbReference type="Proteomes" id="UP000308196"/>
    </source>
</evidence>
<dbReference type="GO" id="GO:0017171">
    <property type="term" value="F:serine hydrolase activity"/>
    <property type="evidence" value="ECO:0007669"/>
    <property type="project" value="TreeGrafter"/>
</dbReference>
<protein>
    <submittedName>
        <fullName evidence="2">3-oxoadipate enol-lactonase 2</fullName>
        <ecNumber evidence="2">3.1.1.24</ecNumber>
    </submittedName>
</protein>
<evidence type="ECO:0000313" key="2">
    <source>
        <dbReference type="EMBL" id="VTR53629.1"/>
    </source>
</evidence>
<dbReference type="EC" id="3.1.1.24" evidence="2"/>
<keyword evidence="2" id="KW-0378">Hydrolase</keyword>
<dbReference type="KEGG" id="stha:NCTC11429_04875"/>
<evidence type="ECO:0000259" key="1">
    <source>
        <dbReference type="Pfam" id="PF00561"/>
    </source>
</evidence>
<dbReference type="RefSeq" id="WP_028068363.1">
    <property type="nucleotide sequence ID" value="NZ_CP141191.1"/>
</dbReference>
<accession>A0A4U9W4J1</accession>
<organism evidence="2 3">
    <name type="scientific">Sphingobacterium thalpophilum</name>
    <dbReference type="NCBI Taxonomy" id="259"/>
    <lineage>
        <taxon>Bacteria</taxon>
        <taxon>Pseudomonadati</taxon>
        <taxon>Bacteroidota</taxon>
        <taxon>Sphingobacteriia</taxon>
        <taxon>Sphingobacteriales</taxon>
        <taxon>Sphingobacteriaceae</taxon>
        <taxon>Sphingobacterium</taxon>
    </lineage>
</organism>
<dbReference type="InterPro" id="IPR000073">
    <property type="entry name" value="AB_hydrolase_1"/>
</dbReference>
<dbReference type="Pfam" id="PF00561">
    <property type="entry name" value="Abhydrolase_1"/>
    <property type="match status" value="1"/>
</dbReference>
<name>A0A4U9W4J1_9SPHI</name>